<keyword evidence="3" id="KW-1185">Reference proteome</keyword>
<reference evidence="3" key="1">
    <citation type="journal article" date="2019" name="Int. J. Syst. Evol. Microbiol.">
        <title>The Global Catalogue of Microorganisms (GCM) 10K type strain sequencing project: providing services to taxonomists for standard genome sequencing and annotation.</title>
        <authorList>
            <consortium name="The Broad Institute Genomics Platform"/>
            <consortium name="The Broad Institute Genome Sequencing Center for Infectious Disease"/>
            <person name="Wu L."/>
            <person name="Ma J."/>
        </authorList>
    </citation>
    <scope>NUCLEOTIDE SEQUENCE [LARGE SCALE GENOMIC DNA]</scope>
    <source>
        <strain evidence="3">JCM 16961</strain>
    </source>
</reference>
<accession>A0ABP7E0S8</accession>
<sequence>MQLYQIVIVIVAVLFVLALASAVVELLRRLRNRDVISTDFDASGPDRDASL</sequence>
<keyword evidence="1" id="KW-0472">Membrane</keyword>
<evidence type="ECO:0000313" key="3">
    <source>
        <dbReference type="Proteomes" id="UP001501536"/>
    </source>
</evidence>
<keyword evidence="1" id="KW-1133">Transmembrane helix</keyword>
<dbReference type="EMBL" id="BAABCJ010000007">
    <property type="protein sequence ID" value="GAA3712034.1"/>
    <property type="molecule type" value="Genomic_DNA"/>
</dbReference>
<keyword evidence="1" id="KW-0812">Transmembrane</keyword>
<dbReference type="Proteomes" id="UP001501536">
    <property type="component" value="Unassembled WGS sequence"/>
</dbReference>
<name>A0ABP7E0S8_9MICC</name>
<evidence type="ECO:0000313" key="2">
    <source>
        <dbReference type="EMBL" id="GAA3712034.1"/>
    </source>
</evidence>
<organism evidence="2 3">
    <name type="scientific">Zhihengliuella alba</name>
    <dbReference type="NCBI Taxonomy" id="547018"/>
    <lineage>
        <taxon>Bacteria</taxon>
        <taxon>Bacillati</taxon>
        <taxon>Actinomycetota</taxon>
        <taxon>Actinomycetes</taxon>
        <taxon>Micrococcales</taxon>
        <taxon>Micrococcaceae</taxon>
        <taxon>Zhihengliuella</taxon>
    </lineage>
</organism>
<evidence type="ECO:0000256" key="1">
    <source>
        <dbReference type="SAM" id="Phobius"/>
    </source>
</evidence>
<dbReference type="RefSeq" id="WP_344885729.1">
    <property type="nucleotide sequence ID" value="NZ_BAABCJ010000007.1"/>
</dbReference>
<protein>
    <submittedName>
        <fullName evidence="2">Uncharacterized protein</fullName>
    </submittedName>
</protein>
<gene>
    <name evidence="2" type="ORF">GCM10022377_26850</name>
</gene>
<proteinExistence type="predicted"/>
<comment type="caution">
    <text evidence="2">The sequence shown here is derived from an EMBL/GenBank/DDBJ whole genome shotgun (WGS) entry which is preliminary data.</text>
</comment>
<feature type="transmembrane region" description="Helical" evidence="1">
    <location>
        <begin position="6"/>
        <end position="27"/>
    </location>
</feature>